<dbReference type="Proteomes" id="UP001066276">
    <property type="component" value="Chromosome 1_2"/>
</dbReference>
<keyword evidence="2" id="KW-1185">Reference proteome</keyword>
<dbReference type="AlphaFoldDB" id="A0AAV7W9Q5"/>
<organism evidence="1 2">
    <name type="scientific">Pleurodeles waltl</name>
    <name type="common">Iberian ribbed newt</name>
    <dbReference type="NCBI Taxonomy" id="8319"/>
    <lineage>
        <taxon>Eukaryota</taxon>
        <taxon>Metazoa</taxon>
        <taxon>Chordata</taxon>
        <taxon>Craniata</taxon>
        <taxon>Vertebrata</taxon>
        <taxon>Euteleostomi</taxon>
        <taxon>Amphibia</taxon>
        <taxon>Batrachia</taxon>
        <taxon>Caudata</taxon>
        <taxon>Salamandroidea</taxon>
        <taxon>Salamandridae</taxon>
        <taxon>Pleurodelinae</taxon>
        <taxon>Pleurodeles</taxon>
    </lineage>
</organism>
<protein>
    <submittedName>
        <fullName evidence="1">Uncharacterized protein</fullName>
    </submittedName>
</protein>
<sequence>MWLGPSEVGSKVCVAPCLAGRHGCWELTARGGRVLSSSAPGALGSAPDLAIWTPPVTRGVRRPGAMLHTQGRSAGGRSRVARVGRLPRGVPDWLRLASAAWGITPAGSGWRRRQPAC</sequence>
<comment type="caution">
    <text evidence="1">The sequence shown here is derived from an EMBL/GenBank/DDBJ whole genome shotgun (WGS) entry which is preliminary data.</text>
</comment>
<name>A0AAV7W9Q5_PLEWA</name>
<accession>A0AAV7W9Q5</accession>
<evidence type="ECO:0000313" key="2">
    <source>
        <dbReference type="Proteomes" id="UP001066276"/>
    </source>
</evidence>
<reference evidence="1" key="1">
    <citation type="journal article" date="2022" name="bioRxiv">
        <title>Sequencing and chromosome-scale assembly of the giantPleurodeles waltlgenome.</title>
        <authorList>
            <person name="Brown T."/>
            <person name="Elewa A."/>
            <person name="Iarovenko S."/>
            <person name="Subramanian E."/>
            <person name="Araus A.J."/>
            <person name="Petzold A."/>
            <person name="Susuki M."/>
            <person name="Suzuki K.-i.T."/>
            <person name="Hayashi T."/>
            <person name="Toyoda A."/>
            <person name="Oliveira C."/>
            <person name="Osipova E."/>
            <person name="Leigh N.D."/>
            <person name="Simon A."/>
            <person name="Yun M.H."/>
        </authorList>
    </citation>
    <scope>NUCLEOTIDE SEQUENCE</scope>
    <source>
        <strain evidence="1">20211129_DDA</strain>
        <tissue evidence="1">Liver</tissue>
    </source>
</reference>
<gene>
    <name evidence="1" type="ORF">NDU88_005079</name>
</gene>
<dbReference type="EMBL" id="JANPWB010000002">
    <property type="protein sequence ID" value="KAJ1209706.1"/>
    <property type="molecule type" value="Genomic_DNA"/>
</dbReference>
<evidence type="ECO:0000313" key="1">
    <source>
        <dbReference type="EMBL" id="KAJ1209706.1"/>
    </source>
</evidence>
<proteinExistence type="predicted"/>